<proteinExistence type="predicted"/>
<comment type="caution">
    <text evidence="2">The sequence shown here is derived from an EMBL/GenBank/DDBJ whole genome shotgun (WGS) entry which is preliminary data.</text>
</comment>
<feature type="domain" description="YbaK/aminoacyl-tRNA synthetase-associated" evidence="1">
    <location>
        <begin position="22"/>
        <end position="143"/>
    </location>
</feature>
<dbReference type="Proteomes" id="UP000076586">
    <property type="component" value="Unassembled WGS sequence"/>
</dbReference>
<evidence type="ECO:0000313" key="2">
    <source>
        <dbReference type="EMBL" id="GAT63815.1"/>
    </source>
</evidence>
<sequence>MPVAKLVEFLNANNIKFVSIRHSKAYTANEIAHSAHIHGQELAKTVVIRVNGKMALAVLPASGRVHPDMLKEAIGAETVSVCNEREFLDKFPGCELGAMPPFGNLYGMDVYVSTALTEDKEIAFNAGTLTELIRLSYKDFEDLVKPKIVRF</sequence>
<dbReference type="SUPFAM" id="SSF55826">
    <property type="entry name" value="YbaK/ProRS associated domain"/>
    <property type="match status" value="1"/>
</dbReference>
<dbReference type="InterPro" id="IPR036754">
    <property type="entry name" value="YbaK/aa-tRNA-synt-asso_dom_sf"/>
</dbReference>
<dbReference type="Pfam" id="PF04073">
    <property type="entry name" value="tRNA_edit"/>
    <property type="match status" value="1"/>
</dbReference>
<organism evidence="2 3">
    <name type="scientific">Paludibacter jiangxiensis</name>
    <dbReference type="NCBI Taxonomy" id="681398"/>
    <lineage>
        <taxon>Bacteria</taxon>
        <taxon>Pseudomonadati</taxon>
        <taxon>Bacteroidota</taxon>
        <taxon>Bacteroidia</taxon>
        <taxon>Bacteroidales</taxon>
        <taxon>Paludibacteraceae</taxon>
        <taxon>Paludibacter</taxon>
    </lineage>
</organism>
<protein>
    <submittedName>
        <fullName evidence="2">Ala-tRNA(Pro) deacylase</fullName>
    </submittedName>
</protein>
<dbReference type="RefSeq" id="WP_068705353.1">
    <property type="nucleotide sequence ID" value="NZ_BDCR01000004.1"/>
</dbReference>
<reference evidence="3" key="2">
    <citation type="journal article" date="2017" name="Genome Announc.">
        <title>Draft genome sequence of Paludibacter jiangxiensis NM7(T), a propionate-producing fermentative bacterium.</title>
        <authorList>
            <person name="Qiu Y.-L."/>
            <person name="Tourlousse D.M."/>
            <person name="Matsuura N."/>
            <person name="Ohashi A."/>
            <person name="Sekiguchi Y."/>
        </authorList>
    </citation>
    <scope>NUCLEOTIDE SEQUENCE [LARGE SCALE GENOMIC DNA]</scope>
    <source>
        <strain evidence="3">NM7</strain>
    </source>
</reference>
<dbReference type="GO" id="GO:0002161">
    <property type="term" value="F:aminoacyl-tRNA deacylase activity"/>
    <property type="evidence" value="ECO:0007669"/>
    <property type="project" value="InterPro"/>
</dbReference>
<dbReference type="STRING" id="681398.PJIAN_4357"/>
<gene>
    <name evidence="2" type="ORF">PJIAN_4357</name>
</gene>
<dbReference type="OrthoDB" id="9786549at2"/>
<dbReference type="Gene3D" id="3.90.960.10">
    <property type="entry name" value="YbaK/aminoacyl-tRNA synthetase-associated domain"/>
    <property type="match status" value="1"/>
</dbReference>
<evidence type="ECO:0000313" key="3">
    <source>
        <dbReference type="Proteomes" id="UP000076586"/>
    </source>
</evidence>
<accession>A0A161LFG6</accession>
<keyword evidence="3" id="KW-1185">Reference proteome</keyword>
<dbReference type="InterPro" id="IPR007214">
    <property type="entry name" value="YbaK/aa-tRNA-synth-assoc-dom"/>
</dbReference>
<dbReference type="CDD" id="cd04332">
    <property type="entry name" value="YbaK_like"/>
    <property type="match status" value="1"/>
</dbReference>
<evidence type="ECO:0000259" key="1">
    <source>
        <dbReference type="Pfam" id="PF04073"/>
    </source>
</evidence>
<name>A0A161LFG6_9BACT</name>
<dbReference type="EMBL" id="BDCR01000004">
    <property type="protein sequence ID" value="GAT63815.1"/>
    <property type="molecule type" value="Genomic_DNA"/>
</dbReference>
<reference evidence="3" key="1">
    <citation type="submission" date="2016-04" db="EMBL/GenBank/DDBJ databases">
        <title>Draft genome sequence of Paludibacter jiangxiensis strain NM7.</title>
        <authorList>
            <person name="Qiu Y."/>
            <person name="Matsuura N."/>
            <person name="Ohashi A."/>
            <person name="Tourlousse M.D."/>
            <person name="Sekiguchi Y."/>
        </authorList>
    </citation>
    <scope>NUCLEOTIDE SEQUENCE [LARGE SCALE GENOMIC DNA]</scope>
    <source>
        <strain evidence="3">NM7</strain>
    </source>
</reference>
<dbReference type="AlphaFoldDB" id="A0A161LFG6"/>